<evidence type="ECO:0000313" key="3">
    <source>
        <dbReference type="EMBL" id="ADI18947.1"/>
    </source>
</evidence>
<dbReference type="EMBL" id="GU474905">
    <property type="protein sequence ID" value="ADI18947.1"/>
    <property type="molecule type" value="Genomic_DNA"/>
</dbReference>
<dbReference type="HAMAP" id="MF_01477">
    <property type="entry name" value="Iojap_RsfS"/>
    <property type="match status" value="1"/>
</dbReference>
<proteinExistence type="inferred from homology"/>
<dbReference type="GO" id="GO:0005737">
    <property type="term" value="C:cytoplasm"/>
    <property type="evidence" value="ECO:0007669"/>
    <property type="project" value="UniProtKB-SubCell"/>
</dbReference>
<gene>
    <name evidence="2" type="primary">rsfS</name>
</gene>
<organism evidence="3">
    <name type="scientific">uncultured Rhodobacterales bacterium HF0010_10C01</name>
    <dbReference type="NCBI Taxonomy" id="710783"/>
    <lineage>
        <taxon>Bacteria</taxon>
        <taxon>Pseudomonadati</taxon>
        <taxon>Pseudomonadota</taxon>
        <taxon>Alphaproteobacteria</taxon>
        <taxon>Rhodobacterales</taxon>
        <taxon>environmental samples</taxon>
    </lineage>
</organism>
<evidence type="ECO:0000256" key="2">
    <source>
        <dbReference type="HAMAP-Rule" id="MF_01477"/>
    </source>
</evidence>
<dbReference type="GO" id="GO:0017148">
    <property type="term" value="P:negative regulation of translation"/>
    <property type="evidence" value="ECO:0007669"/>
    <property type="project" value="UniProtKB-UniRule"/>
</dbReference>
<dbReference type="InterPro" id="IPR004394">
    <property type="entry name" value="Iojap/RsfS/C7orf30"/>
</dbReference>
<dbReference type="AlphaFoldDB" id="E0XX06"/>
<dbReference type="Pfam" id="PF02410">
    <property type="entry name" value="RsfS"/>
    <property type="match status" value="1"/>
</dbReference>
<dbReference type="InterPro" id="IPR043519">
    <property type="entry name" value="NT_sf"/>
</dbReference>
<dbReference type="NCBIfam" id="TIGR00090">
    <property type="entry name" value="rsfS_iojap_ybeB"/>
    <property type="match status" value="1"/>
</dbReference>
<dbReference type="GO" id="GO:0043023">
    <property type="term" value="F:ribosomal large subunit binding"/>
    <property type="evidence" value="ECO:0007669"/>
    <property type="project" value="TreeGrafter"/>
</dbReference>
<dbReference type="PANTHER" id="PTHR21043:SF0">
    <property type="entry name" value="MITOCHONDRIAL ASSEMBLY OF RIBOSOMAL LARGE SUBUNIT PROTEIN 1"/>
    <property type="match status" value="1"/>
</dbReference>
<keyword evidence="2" id="KW-0810">Translation regulation</keyword>
<evidence type="ECO:0000256" key="1">
    <source>
        <dbReference type="ARBA" id="ARBA00010574"/>
    </source>
</evidence>
<comment type="function">
    <text evidence="2">Functions as a ribosomal silencing factor. Interacts with ribosomal protein uL14 (rplN), blocking formation of intersubunit bridge B8. Prevents association of the 30S and 50S ribosomal subunits and the formation of functional ribosomes, thus repressing translation.</text>
</comment>
<dbReference type="PANTHER" id="PTHR21043">
    <property type="entry name" value="IOJAP SUPERFAMILY ORTHOLOG"/>
    <property type="match status" value="1"/>
</dbReference>
<dbReference type="SUPFAM" id="SSF81301">
    <property type="entry name" value="Nucleotidyltransferase"/>
    <property type="match status" value="1"/>
</dbReference>
<reference evidence="3" key="1">
    <citation type="journal article" date="2011" name="Environ. Microbiol.">
        <title>Time-series analyses of Monterey Bay coastal microbial picoplankton using a 'genome proxy' microarray.</title>
        <authorList>
            <person name="Rich V.I."/>
            <person name="Pham V.D."/>
            <person name="Eppley J."/>
            <person name="Shi Y."/>
            <person name="DeLong E.F."/>
        </authorList>
    </citation>
    <scope>NUCLEOTIDE SEQUENCE</scope>
</reference>
<dbReference type="GO" id="GO:0090071">
    <property type="term" value="P:negative regulation of ribosome biogenesis"/>
    <property type="evidence" value="ECO:0007669"/>
    <property type="project" value="UniProtKB-UniRule"/>
</dbReference>
<protein>
    <recommendedName>
        <fullName evidence="2">Ribosomal silencing factor RsfS</fullName>
    </recommendedName>
</protein>
<comment type="subunit">
    <text evidence="2">Interacts with ribosomal protein uL14 (rplN).</text>
</comment>
<accession>E0XX06</accession>
<comment type="similarity">
    <text evidence="1 2">Belongs to the Iojap/RsfS family.</text>
</comment>
<name>E0XX06_9RHOB</name>
<comment type="subcellular location">
    <subcellularLocation>
        <location evidence="2">Cytoplasm</location>
    </subcellularLocation>
</comment>
<keyword evidence="2" id="KW-0678">Repressor</keyword>
<keyword evidence="2" id="KW-0963">Cytoplasm</keyword>
<dbReference type="Gene3D" id="3.30.460.10">
    <property type="entry name" value="Beta Polymerase, domain 2"/>
    <property type="match status" value="1"/>
</dbReference>
<sequence>MNQNKAVDITEIKVDQSFSEFEKILIASGSSNRQVIALAEKVQEGVKGLFRINCKVEGKENADWVLLDFGAVIVHIFKPEVREYYQIEKMWKGHLTHISS</sequence>
<dbReference type="GO" id="GO:0042256">
    <property type="term" value="P:cytosolic ribosome assembly"/>
    <property type="evidence" value="ECO:0007669"/>
    <property type="project" value="UniProtKB-UniRule"/>
</dbReference>